<evidence type="ECO:0000259" key="3">
    <source>
        <dbReference type="PROSITE" id="PS51278"/>
    </source>
</evidence>
<evidence type="ECO:0000256" key="2">
    <source>
        <dbReference type="SAM" id="MobiDB-lite"/>
    </source>
</evidence>
<dbReference type="RefSeq" id="WP_249737350.1">
    <property type="nucleotide sequence ID" value="NZ_JAKNCJ010000002.1"/>
</dbReference>
<dbReference type="InterPro" id="IPR029055">
    <property type="entry name" value="Ntn_hydrolases_N"/>
</dbReference>
<organism evidence="4 5">
    <name type="scientific">Brachybacterium equifaecis</name>
    <dbReference type="NCBI Taxonomy" id="2910770"/>
    <lineage>
        <taxon>Bacteria</taxon>
        <taxon>Bacillati</taxon>
        <taxon>Actinomycetota</taxon>
        <taxon>Actinomycetes</taxon>
        <taxon>Micrococcales</taxon>
        <taxon>Dermabacteraceae</taxon>
        <taxon>Brachybacterium</taxon>
    </lineage>
</organism>
<dbReference type="PANTHER" id="PTHR42824">
    <property type="entry name" value="GLUTAMINE AMIDOTRANSFERASE"/>
    <property type="match status" value="1"/>
</dbReference>
<accession>A0ABT0R0H8</accession>
<comment type="caution">
    <text evidence="4">The sequence shown here is derived from an EMBL/GenBank/DDBJ whole genome shotgun (WGS) entry which is preliminary data.</text>
</comment>
<evidence type="ECO:0000256" key="1">
    <source>
        <dbReference type="ARBA" id="ARBA00022962"/>
    </source>
</evidence>
<feature type="compositionally biased region" description="Low complexity" evidence="2">
    <location>
        <begin position="305"/>
        <end position="322"/>
    </location>
</feature>
<reference evidence="4" key="1">
    <citation type="submission" date="2022-02" db="EMBL/GenBank/DDBJ databases">
        <authorList>
            <person name="Lee M."/>
            <person name="Kim S.-J."/>
            <person name="Jung M.-Y."/>
        </authorList>
    </citation>
    <scope>NUCLEOTIDE SEQUENCE</scope>
    <source>
        <strain evidence="4">JHP9</strain>
    </source>
</reference>
<protein>
    <submittedName>
        <fullName evidence="4">Class II glutamine amidotransferase</fullName>
    </submittedName>
</protein>
<sequence>MCRLFALHADRPITAQFWLVDAPYSLSHQSQFNADGTGIGWFGEDGTPHVVKRPVAAHSSSRYAHLASELRSRAIVAHVRNSSGTANELCNTHPFLIDGIVLAHNGVVRVNEEMRERVRALRGASDGGAIEGDTDSEWLAALIAGETARHDGDLEAGLIAAISWVLANAPVYSLNLIAAKDEHLFALRLPETNELWVRDRPAGGRDDAPLHQRSETLETTSEDLREVRSIVVASEPMDDSPDWRLLESGELLHITPDGAMRAQMPFDAPREQLVLEDLGLSEAASQAHAAEAAAREERRRRLQESWRAGVGAGAGSAAAAAR</sequence>
<evidence type="ECO:0000313" key="4">
    <source>
        <dbReference type="EMBL" id="MCL6423264.1"/>
    </source>
</evidence>
<dbReference type="InterPro" id="IPR017932">
    <property type="entry name" value="GATase_2_dom"/>
</dbReference>
<dbReference type="EMBL" id="JAKNCJ010000002">
    <property type="protein sequence ID" value="MCL6423264.1"/>
    <property type="molecule type" value="Genomic_DNA"/>
</dbReference>
<keyword evidence="1 4" id="KW-0315">Glutamine amidotransferase</keyword>
<evidence type="ECO:0000313" key="5">
    <source>
        <dbReference type="Proteomes" id="UP001203761"/>
    </source>
</evidence>
<feature type="compositionally biased region" description="Basic and acidic residues" evidence="2">
    <location>
        <begin position="293"/>
        <end position="304"/>
    </location>
</feature>
<feature type="region of interest" description="Disordered" evidence="2">
    <location>
        <begin position="287"/>
        <end position="322"/>
    </location>
</feature>
<proteinExistence type="predicted"/>
<gene>
    <name evidence="4" type="ORF">Bequi_07675</name>
</gene>
<feature type="domain" description="Glutamine amidotransferase type-2" evidence="3">
    <location>
        <begin position="2"/>
        <end position="257"/>
    </location>
</feature>
<dbReference type="PROSITE" id="PS51278">
    <property type="entry name" value="GATASE_TYPE_2"/>
    <property type="match status" value="1"/>
</dbReference>
<dbReference type="CDD" id="cd01908">
    <property type="entry name" value="YafJ"/>
    <property type="match status" value="1"/>
</dbReference>
<dbReference type="InterPro" id="IPR026869">
    <property type="entry name" value="EgtC-like"/>
</dbReference>
<dbReference type="PANTHER" id="PTHR42824:SF1">
    <property type="entry name" value="GLUTAMINE AMIDOTRANSFERASE YAFJ-RELATED"/>
    <property type="match status" value="1"/>
</dbReference>
<keyword evidence="5" id="KW-1185">Reference proteome</keyword>
<dbReference type="SUPFAM" id="SSF56235">
    <property type="entry name" value="N-terminal nucleophile aminohydrolases (Ntn hydrolases)"/>
    <property type="match status" value="1"/>
</dbReference>
<dbReference type="Proteomes" id="UP001203761">
    <property type="component" value="Unassembled WGS sequence"/>
</dbReference>
<name>A0ABT0R0H8_9MICO</name>
<dbReference type="Pfam" id="PF13230">
    <property type="entry name" value="GATase_4"/>
    <property type="match status" value="1"/>
</dbReference>
<dbReference type="Gene3D" id="3.60.20.10">
    <property type="entry name" value="Glutamine Phosphoribosylpyrophosphate, subunit 1, domain 1"/>
    <property type="match status" value="1"/>
</dbReference>